<dbReference type="SMART" id="SM00800">
    <property type="entry name" value="uDENN"/>
    <property type="match status" value="1"/>
</dbReference>
<gene>
    <name evidence="4" type="ORF">NQ318_011344</name>
</gene>
<organism evidence="4 5">
    <name type="scientific">Aromia moschata</name>
    <dbReference type="NCBI Taxonomy" id="1265417"/>
    <lineage>
        <taxon>Eukaryota</taxon>
        <taxon>Metazoa</taxon>
        <taxon>Ecdysozoa</taxon>
        <taxon>Arthropoda</taxon>
        <taxon>Hexapoda</taxon>
        <taxon>Insecta</taxon>
        <taxon>Pterygota</taxon>
        <taxon>Neoptera</taxon>
        <taxon>Endopterygota</taxon>
        <taxon>Coleoptera</taxon>
        <taxon>Polyphaga</taxon>
        <taxon>Cucujiformia</taxon>
        <taxon>Chrysomeloidea</taxon>
        <taxon>Cerambycidae</taxon>
        <taxon>Cerambycinae</taxon>
        <taxon>Callichromatini</taxon>
        <taxon>Aromia</taxon>
    </lineage>
</organism>
<dbReference type="Gene3D" id="3.40.50.11500">
    <property type="match status" value="1"/>
</dbReference>
<dbReference type="InterPro" id="IPR043153">
    <property type="entry name" value="DENN_C"/>
</dbReference>
<feature type="domain" description="UDENN" evidence="2">
    <location>
        <begin position="187"/>
        <end position="608"/>
    </location>
</feature>
<evidence type="ECO:0000256" key="1">
    <source>
        <dbReference type="ARBA" id="ARBA00022658"/>
    </source>
</evidence>
<dbReference type="Gene3D" id="2.100.10.50">
    <property type="match status" value="1"/>
</dbReference>
<reference evidence="4" key="1">
    <citation type="journal article" date="2023" name="Insect Mol. Biol.">
        <title>Genome sequencing provides insights into the evolution of gene families encoding plant cell wall-degrading enzymes in longhorned beetles.</title>
        <authorList>
            <person name="Shin N.R."/>
            <person name="Okamura Y."/>
            <person name="Kirsch R."/>
            <person name="Pauchet Y."/>
        </authorList>
    </citation>
    <scope>NUCLEOTIDE SEQUENCE</scope>
    <source>
        <strain evidence="4">AMC_N1</strain>
    </source>
</reference>
<evidence type="ECO:0000313" key="5">
    <source>
        <dbReference type="Proteomes" id="UP001162162"/>
    </source>
</evidence>
<dbReference type="AlphaFoldDB" id="A0AAV8XGT7"/>
<feature type="domain" description="MABP" evidence="3">
    <location>
        <begin position="39"/>
        <end position="195"/>
    </location>
</feature>
<evidence type="ECO:0000259" key="2">
    <source>
        <dbReference type="PROSITE" id="PS50211"/>
    </source>
</evidence>
<comment type="caution">
    <text evidence="4">The sequence shown here is derived from an EMBL/GenBank/DDBJ whole genome shotgun (WGS) entry which is preliminary data.</text>
</comment>
<dbReference type="Pfam" id="PF02141">
    <property type="entry name" value="DENN"/>
    <property type="match status" value="1"/>
</dbReference>
<proteinExistence type="predicted"/>
<dbReference type="PROSITE" id="PS50211">
    <property type="entry name" value="DENN"/>
    <property type="match status" value="1"/>
</dbReference>
<protein>
    <submittedName>
        <fullName evidence="4">Uncharacterized protein</fullName>
    </submittedName>
</protein>
<dbReference type="EMBL" id="JAPWTK010000630">
    <property type="protein sequence ID" value="KAJ8937660.1"/>
    <property type="molecule type" value="Genomic_DNA"/>
</dbReference>
<dbReference type="InterPro" id="IPR023341">
    <property type="entry name" value="MABP"/>
</dbReference>
<dbReference type="SMART" id="SM00799">
    <property type="entry name" value="DENN"/>
    <property type="match status" value="1"/>
</dbReference>
<accession>A0AAV8XGT7</accession>
<dbReference type="InterPro" id="IPR001194">
    <property type="entry name" value="cDENN_dom"/>
</dbReference>
<sequence>MDDRRVADYFVVAGLPDNPEPLDETTLSEGGNLKASHGQAPITDISVIFPSLDEKKPDDYEIITKTPTGLNADLNHGSLRTTECYICIRRGRDKPPLVDIGIMYEGKEYLMSDAEVVKESVGGNIANVNNSTSQTFITYRRGQATMPCNALVVTDICIVIASKGESPPHAFCCINKNLNKGIVGSDVFLCYKKSMNRAKLLTYKPAVLSRYPLTDLSSFPFPNSVPLFCLPMGGTLESWPVEATRPKPVFSTFVLTVSDAKHKVYGSAVTFYEKFPMENVTDEQKELLNYTDDSKFVLNVNKSICVLSHWPFSEDFETWLRWLHGMTASGKPQSIPIERYITQLLDEVPFPSPRILLQLSSDIKHRVILMQPEDLPLPRSAANFKQLLLNLGSENCLQVLLLILTEQKILIHSLRPDTLTSVAEAVCTMLFPFKWQCPYIPLCPLGLVEVLHAPLPFLIGVDSRFFDLYDPPPDVSCIDLDTNIITVAEMQRQNLNIKLLPKRPAKLLKSTLDHLYYQLRNTPTVSVPEIVDPEDIEAEFQRRRKDLAQELEIQEAFLKFMVLTLKGYRNYLLPITKAPTVGTTDPQALFQLAIFLRVETRHTINFSL</sequence>
<dbReference type="Proteomes" id="UP001162162">
    <property type="component" value="Unassembled WGS sequence"/>
</dbReference>
<dbReference type="PANTHER" id="PTHR12296">
    <property type="entry name" value="DENN DOMAIN-CONTAINING PROTEIN 4"/>
    <property type="match status" value="1"/>
</dbReference>
<dbReference type="PROSITE" id="PS51498">
    <property type="entry name" value="MABP"/>
    <property type="match status" value="1"/>
</dbReference>
<dbReference type="PANTHER" id="PTHR12296:SF30">
    <property type="entry name" value="DENN DOMAIN-CONTAINING PROTEIN CRAG"/>
    <property type="match status" value="1"/>
</dbReference>
<name>A0AAV8XGT7_9CUCU</name>
<keyword evidence="5" id="KW-1185">Reference proteome</keyword>
<evidence type="ECO:0000313" key="4">
    <source>
        <dbReference type="EMBL" id="KAJ8937660.1"/>
    </source>
</evidence>
<dbReference type="InterPro" id="IPR051696">
    <property type="entry name" value="DENN_Domain_GEFs"/>
</dbReference>
<dbReference type="GO" id="GO:0005085">
    <property type="term" value="F:guanyl-nucleotide exchange factor activity"/>
    <property type="evidence" value="ECO:0007669"/>
    <property type="project" value="UniProtKB-KW"/>
</dbReference>
<dbReference type="GO" id="GO:0032483">
    <property type="term" value="P:regulation of Rab protein signal transduction"/>
    <property type="evidence" value="ECO:0007669"/>
    <property type="project" value="TreeGrafter"/>
</dbReference>
<keyword evidence="1" id="KW-0344">Guanine-nucleotide releasing factor</keyword>
<dbReference type="GO" id="GO:0031410">
    <property type="term" value="C:cytoplasmic vesicle"/>
    <property type="evidence" value="ECO:0007669"/>
    <property type="project" value="TreeGrafter"/>
</dbReference>
<dbReference type="InterPro" id="IPR005113">
    <property type="entry name" value="uDENN_dom"/>
</dbReference>
<dbReference type="InterPro" id="IPR037516">
    <property type="entry name" value="Tripartite_DENN"/>
</dbReference>
<evidence type="ECO:0000259" key="3">
    <source>
        <dbReference type="PROSITE" id="PS51498"/>
    </source>
</evidence>
<dbReference type="Pfam" id="PF03456">
    <property type="entry name" value="uDENN"/>
    <property type="match status" value="1"/>
</dbReference>